<comment type="caution">
    <text evidence="2">The sequence shown here is derived from an EMBL/GenBank/DDBJ whole genome shotgun (WGS) entry which is preliminary data.</text>
</comment>
<gene>
    <name evidence="2" type="ORF">OO17_02045</name>
</gene>
<evidence type="ECO:0000256" key="1">
    <source>
        <dbReference type="SAM" id="Phobius"/>
    </source>
</evidence>
<keyword evidence="1" id="KW-0812">Transmembrane</keyword>
<name>A0A0D7F464_RHOPL</name>
<proteinExistence type="predicted"/>
<dbReference type="PATRIC" id="fig|1076.23.peg.4452"/>
<accession>A0A0D7F464</accession>
<sequence length="328" mass="36085">MVTRILKGRPDTILLIAPTSIYAALVALSARCIGARSWLHLREPAFAEACEGRLFAIRPIKTMLYYLETLSLMLFDRVSTISPQMRRELQSRGVDARKTYELRDWIDLSAIEPGSCKTRIRRQLGLNEAHFLGLVPGASLDQDALDMVVSAAMIFSQRQSHIHLVIYGKAASVPTETPNLHLLDLPPAPCSELLATADFHIVQQNTADSLLPPLLGEILASNRPAIAIADSGTCFADEVEDVGLIVAPRDVLGLVESIGLLDDERALTEILGNNARERALERWSRPGIIHRLSLELSDLVSDDLLGRSTRRKRGFTAENTAKPAATRP</sequence>
<evidence type="ECO:0000313" key="3">
    <source>
        <dbReference type="Proteomes" id="UP000032515"/>
    </source>
</evidence>
<dbReference type="SUPFAM" id="SSF53756">
    <property type="entry name" value="UDP-Glycosyltransferase/glycogen phosphorylase"/>
    <property type="match status" value="1"/>
</dbReference>
<dbReference type="Proteomes" id="UP000032515">
    <property type="component" value="Unassembled WGS sequence"/>
</dbReference>
<reference evidence="2 3" key="1">
    <citation type="submission" date="2014-11" db="EMBL/GenBank/DDBJ databases">
        <title>Genomics and ecophysiology of heterotrophic nitrogen fixing bacteria isolated from estuarine surface water.</title>
        <authorList>
            <person name="Bentzon-Tilia M."/>
            <person name="Severin I."/>
            <person name="Hansen L.H."/>
            <person name="Riemann L."/>
        </authorList>
    </citation>
    <scope>NUCLEOTIDE SEQUENCE [LARGE SCALE GENOMIC DNA]</scope>
    <source>
        <strain evidence="2 3">BAL398</strain>
    </source>
</reference>
<keyword evidence="1" id="KW-1133">Transmembrane helix</keyword>
<protein>
    <submittedName>
        <fullName evidence="2">Uncharacterized protein</fullName>
    </submittedName>
</protein>
<dbReference type="EMBL" id="JXXE01000034">
    <property type="protein sequence ID" value="KIZ47874.1"/>
    <property type="molecule type" value="Genomic_DNA"/>
</dbReference>
<dbReference type="AlphaFoldDB" id="A0A0D7F464"/>
<evidence type="ECO:0000313" key="2">
    <source>
        <dbReference type="EMBL" id="KIZ47874.1"/>
    </source>
</evidence>
<dbReference type="Gene3D" id="3.40.50.2000">
    <property type="entry name" value="Glycogen Phosphorylase B"/>
    <property type="match status" value="2"/>
</dbReference>
<feature type="transmembrane region" description="Helical" evidence="1">
    <location>
        <begin position="12"/>
        <end position="30"/>
    </location>
</feature>
<keyword evidence="1" id="KW-0472">Membrane</keyword>
<organism evidence="2 3">
    <name type="scientific">Rhodopseudomonas palustris</name>
    <dbReference type="NCBI Taxonomy" id="1076"/>
    <lineage>
        <taxon>Bacteria</taxon>
        <taxon>Pseudomonadati</taxon>
        <taxon>Pseudomonadota</taxon>
        <taxon>Alphaproteobacteria</taxon>
        <taxon>Hyphomicrobiales</taxon>
        <taxon>Nitrobacteraceae</taxon>
        <taxon>Rhodopseudomonas</taxon>
    </lineage>
</organism>